<feature type="transmembrane region" description="Helical" evidence="1">
    <location>
        <begin position="18"/>
        <end position="41"/>
    </location>
</feature>
<keyword evidence="1" id="KW-0812">Transmembrane</keyword>
<proteinExistence type="predicted"/>
<keyword evidence="1" id="KW-0472">Membrane</keyword>
<protein>
    <submittedName>
        <fullName evidence="3">Uncharacterized protein</fullName>
    </submittedName>
</protein>
<keyword evidence="2" id="KW-1185">Reference proteome</keyword>
<sequence>MGAQNSSMLNKNKSEIRLFVYALLFFILHVVLTAYYIIYYLYYTHLISGEILNITKDVVEVFRSLYTNINSFLLFIIR</sequence>
<evidence type="ECO:0000313" key="3">
    <source>
        <dbReference type="WBParaSite" id="ACRNAN_scaffold9730.g26909.t1"/>
    </source>
</evidence>
<keyword evidence="1" id="KW-1133">Transmembrane helix</keyword>
<dbReference type="WBParaSite" id="ACRNAN_scaffold9730.g26909.t1">
    <property type="protein sequence ID" value="ACRNAN_scaffold9730.g26909.t1"/>
    <property type="gene ID" value="ACRNAN_scaffold9730.g26909"/>
</dbReference>
<evidence type="ECO:0000313" key="2">
    <source>
        <dbReference type="Proteomes" id="UP000887540"/>
    </source>
</evidence>
<feature type="transmembrane region" description="Helical" evidence="1">
    <location>
        <begin position="61"/>
        <end position="77"/>
    </location>
</feature>
<evidence type="ECO:0000256" key="1">
    <source>
        <dbReference type="SAM" id="Phobius"/>
    </source>
</evidence>
<dbReference type="AlphaFoldDB" id="A0A914EN63"/>
<dbReference type="Proteomes" id="UP000887540">
    <property type="component" value="Unplaced"/>
</dbReference>
<organism evidence="2 3">
    <name type="scientific">Acrobeloides nanus</name>
    <dbReference type="NCBI Taxonomy" id="290746"/>
    <lineage>
        <taxon>Eukaryota</taxon>
        <taxon>Metazoa</taxon>
        <taxon>Ecdysozoa</taxon>
        <taxon>Nematoda</taxon>
        <taxon>Chromadorea</taxon>
        <taxon>Rhabditida</taxon>
        <taxon>Tylenchina</taxon>
        <taxon>Cephalobomorpha</taxon>
        <taxon>Cephaloboidea</taxon>
        <taxon>Cephalobidae</taxon>
        <taxon>Acrobeloides</taxon>
    </lineage>
</organism>
<reference evidence="3" key="1">
    <citation type="submission" date="2022-11" db="UniProtKB">
        <authorList>
            <consortium name="WormBaseParasite"/>
        </authorList>
    </citation>
    <scope>IDENTIFICATION</scope>
</reference>
<accession>A0A914EN63</accession>
<name>A0A914EN63_9BILA</name>